<dbReference type="STRING" id="1209989.TepRe1_1022"/>
<keyword evidence="4" id="KW-1185">Reference proteome</keyword>
<dbReference type="eggNOG" id="COG1476">
    <property type="taxonomic scope" value="Bacteria"/>
</dbReference>
<dbReference type="KEGG" id="tae:TepiRe1_1121"/>
<dbReference type="SMART" id="SM00530">
    <property type="entry name" value="HTH_XRE"/>
    <property type="match status" value="1"/>
</dbReference>
<dbReference type="Pfam" id="PF01381">
    <property type="entry name" value="HTH_3"/>
    <property type="match status" value="1"/>
</dbReference>
<name>F4LRV2_TEPAE</name>
<proteinExistence type="predicted"/>
<accession>F4LRV2</accession>
<dbReference type="Proteomes" id="UP000010802">
    <property type="component" value="Chromosome"/>
</dbReference>
<protein>
    <submittedName>
        <fullName evidence="3">Helix-turn-helix domain protein</fullName>
    </submittedName>
</protein>
<dbReference type="PROSITE" id="PS50943">
    <property type="entry name" value="HTH_CROC1"/>
    <property type="match status" value="1"/>
</dbReference>
<dbReference type="AlphaFoldDB" id="F4LRV2"/>
<dbReference type="EMBL" id="HF563609">
    <property type="protein sequence ID" value="CCP25841.1"/>
    <property type="molecule type" value="Genomic_DNA"/>
</dbReference>
<dbReference type="PATRIC" id="fig|1209989.3.peg.1233"/>
<accession>L0RY49</accession>
<dbReference type="OrthoDB" id="9811208at2"/>
<evidence type="ECO:0000259" key="2">
    <source>
        <dbReference type="PROSITE" id="PS50943"/>
    </source>
</evidence>
<dbReference type="PANTHER" id="PTHR46558">
    <property type="entry name" value="TRACRIPTIONAL REGULATORY PROTEIN-RELATED-RELATED"/>
    <property type="match status" value="1"/>
</dbReference>
<dbReference type="RefSeq" id="WP_013778093.1">
    <property type="nucleotide sequence ID" value="NC_015519.1"/>
</dbReference>
<dbReference type="SUPFAM" id="SSF47413">
    <property type="entry name" value="lambda repressor-like DNA-binding domains"/>
    <property type="match status" value="1"/>
</dbReference>
<reference evidence="4" key="1">
    <citation type="journal article" date="2013" name="Genome Announc.">
        <title>First genome sequence of a syntrophic acetate-oxidizing bacterium, Tepidanaerobacter acetatoxydans strain Re1.</title>
        <authorList>
            <person name="Manzoor S."/>
            <person name="Bongcam-Rudloff E."/>
            <person name="Schnurer A."/>
            <person name="Muller B."/>
        </authorList>
    </citation>
    <scope>NUCLEOTIDE SEQUENCE [LARGE SCALE GENOMIC DNA]</scope>
    <source>
        <strain evidence="4">Re1</strain>
    </source>
</reference>
<feature type="domain" description="HTH cro/C1-type" evidence="2">
    <location>
        <begin position="8"/>
        <end position="62"/>
    </location>
</feature>
<gene>
    <name evidence="3" type="ordered locus">TEPIRE1_1121</name>
</gene>
<dbReference type="GO" id="GO:0003677">
    <property type="term" value="F:DNA binding"/>
    <property type="evidence" value="ECO:0007669"/>
    <property type="project" value="UniProtKB-KW"/>
</dbReference>
<evidence type="ECO:0000256" key="1">
    <source>
        <dbReference type="ARBA" id="ARBA00023125"/>
    </source>
</evidence>
<dbReference type="CDD" id="cd00093">
    <property type="entry name" value="HTH_XRE"/>
    <property type="match status" value="1"/>
</dbReference>
<evidence type="ECO:0000313" key="4">
    <source>
        <dbReference type="Proteomes" id="UP000010802"/>
    </source>
</evidence>
<dbReference type="InterPro" id="IPR010982">
    <property type="entry name" value="Lambda_DNA-bd_dom_sf"/>
</dbReference>
<evidence type="ECO:0000313" key="3">
    <source>
        <dbReference type="EMBL" id="CCP25841.1"/>
    </source>
</evidence>
<dbReference type="KEGG" id="tep:TepRe1_1022"/>
<organism evidence="3 4">
    <name type="scientific">Tepidanaerobacter acetatoxydans (strain DSM 21804 / JCM 16047 / Re1)</name>
    <dbReference type="NCBI Taxonomy" id="1209989"/>
    <lineage>
        <taxon>Bacteria</taxon>
        <taxon>Bacillati</taxon>
        <taxon>Bacillota</taxon>
        <taxon>Clostridia</taxon>
        <taxon>Thermosediminibacterales</taxon>
        <taxon>Tepidanaerobacteraceae</taxon>
        <taxon>Tepidanaerobacter</taxon>
    </lineage>
</organism>
<dbReference type="InterPro" id="IPR001387">
    <property type="entry name" value="Cro/C1-type_HTH"/>
</dbReference>
<dbReference type="PANTHER" id="PTHR46558:SF4">
    <property type="entry name" value="DNA-BIDING PHAGE PROTEIN"/>
    <property type="match status" value="1"/>
</dbReference>
<dbReference type="HOGENOM" id="CLU_066192_44_5_9"/>
<dbReference type="Gene3D" id="1.10.260.40">
    <property type="entry name" value="lambda repressor-like DNA-binding domains"/>
    <property type="match status" value="1"/>
</dbReference>
<keyword evidence="1" id="KW-0238">DNA-binding</keyword>
<sequence>MGKRRNRLAMLRNSKGLTQRDLANELGVSPSTIAMYEIGERTPGLKMAKIIADFFGVGIEYIFFTAGAYEKEAKIRDSQHDANIA</sequence>